<protein>
    <recommendedName>
        <fullName evidence="5">NADH-ubiquinone oxidoreductase 51kDa subunit FMN-binding domain-containing protein</fullName>
    </recommendedName>
</protein>
<dbReference type="GO" id="GO:0046872">
    <property type="term" value="F:metal ion binding"/>
    <property type="evidence" value="ECO:0007669"/>
    <property type="project" value="UniProtKB-KW"/>
</dbReference>
<evidence type="ECO:0000313" key="6">
    <source>
        <dbReference type="EMBL" id="SVC17513.1"/>
    </source>
</evidence>
<accession>A0A382K1W4</accession>
<dbReference type="PANTHER" id="PTHR43578">
    <property type="entry name" value="NADH-QUINONE OXIDOREDUCTASE SUBUNIT F"/>
    <property type="match status" value="1"/>
</dbReference>
<evidence type="ECO:0000256" key="2">
    <source>
        <dbReference type="ARBA" id="ARBA00022723"/>
    </source>
</evidence>
<dbReference type="Gene3D" id="6.10.250.1450">
    <property type="match status" value="1"/>
</dbReference>
<evidence type="ECO:0000256" key="3">
    <source>
        <dbReference type="ARBA" id="ARBA00023004"/>
    </source>
</evidence>
<dbReference type="EMBL" id="UINC01077412">
    <property type="protein sequence ID" value="SVC17513.1"/>
    <property type="molecule type" value="Genomic_DNA"/>
</dbReference>
<dbReference type="AlphaFoldDB" id="A0A382K1W4"/>
<dbReference type="Gene3D" id="3.40.50.11540">
    <property type="entry name" value="NADH-ubiquinone oxidoreductase 51kDa subunit"/>
    <property type="match status" value="1"/>
</dbReference>
<feature type="non-terminal residue" evidence="6">
    <location>
        <position position="199"/>
    </location>
</feature>
<feature type="domain" description="NADH-ubiquinone oxidoreductase 51kDa subunit FMN-binding" evidence="5">
    <location>
        <begin position="61"/>
        <end position="198"/>
    </location>
</feature>
<reference evidence="6" key="1">
    <citation type="submission" date="2018-05" db="EMBL/GenBank/DDBJ databases">
        <authorList>
            <person name="Lanie J.A."/>
            <person name="Ng W.-L."/>
            <person name="Kazmierczak K.M."/>
            <person name="Andrzejewski T.M."/>
            <person name="Davidsen T.M."/>
            <person name="Wayne K.J."/>
            <person name="Tettelin H."/>
            <person name="Glass J.I."/>
            <person name="Rusch D."/>
            <person name="Podicherti R."/>
            <person name="Tsui H.-C.T."/>
            <person name="Winkler M.E."/>
        </authorList>
    </citation>
    <scope>NUCLEOTIDE SEQUENCE</scope>
</reference>
<dbReference type="Pfam" id="PF01512">
    <property type="entry name" value="Complex1_51K"/>
    <property type="match status" value="1"/>
</dbReference>
<evidence type="ECO:0000256" key="1">
    <source>
        <dbReference type="ARBA" id="ARBA00022485"/>
    </source>
</evidence>
<sequence>MPREYKLILKHADEPGYSNDIECYERHGGYEALRKALAMTPSKGPDKNDITPQAQVRKTVLDSGLRGRGGAGFSCGLKWSFVRHPNPKPVYLICNADESEPGTFKDRQIIYKDPHQLLEGMIIACWANHVNLAYIYIRGEFTEGAKILNQALSQAHKQGYLGKNILGSGHDLEIYIHRGAGAYICGEETGLIESLEGKR</sequence>
<keyword evidence="2" id="KW-0479">Metal-binding</keyword>
<keyword evidence="3" id="KW-0408">Iron</keyword>
<dbReference type="PANTHER" id="PTHR43578:SF3">
    <property type="entry name" value="NADH-QUINONE OXIDOREDUCTASE SUBUNIT F"/>
    <property type="match status" value="1"/>
</dbReference>
<evidence type="ECO:0000259" key="5">
    <source>
        <dbReference type="Pfam" id="PF01512"/>
    </source>
</evidence>
<keyword evidence="4" id="KW-0411">Iron-sulfur</keyword>
<evidence type="ECO:0000256" key="4">
    <source>
        <dbReference type="ARBA" id="ARBA00023014"/>
    </source>
</evidence>
<keyword evidence="1" id="KW-0004">4Fe-4S</keyword>
<dbReference type="GO" id="GO:0051539">
    <property type="term" value="F:4 iron, 4 sulfur cluster binding"/>
    <property type="evidence" value="ECO:0007669"/>
    <property type="project" value="UniProtKB-KW"/>
</dbReference>
<organism evidence="6">
    <name type="scientific">marine metagenome</name>
    <dbReference type="NCBI Taxonomy" id="408172"/>
    <lineage>
        <taxon>unclassified sequences</taxon>
        <taxon>metagenomes</taxon>
        <taxon>ecological metagenomes</taxon>
    </lineage>
</organism>
<dbReference type="InterPro" id="IPR011538">
    <property type="entry name" value="Nuo51_FMN-bd"/>
</dbReference>
<name>A0A382K1W4_9ZZZZ</name>
<proteinExistence type="predicted"/>
<dbReference type="SUPFAM" id="SSF142019">
    <property type="entry name" value="Nqo1 FMN-binding domain-like"/>
    <property type="match status" value="1"/>
</dbReference>
<dbReference type="InterPro" id="IPR037225">
    <property type="entry name" value="Nuo51_FMN-bd_sf"/>
</dbReference>
<gene>
    <name evidence="6" type="ORF">METZ01_LOCUS270367</name>
</gene>